<evidence type="ECO:0000256" key="6">
    <source>
        <dbReference type="ARBA" id="ARBA00022741"/>
    </source>
</evidence>
<dbReference type="SMART" id="SM00382">
    <property type="entry name" value="AAA"/>
    <property type="match status" value="2"/>
</dbReference>
<feature type="domain" description="ABC transporter" evidence="11">
    <location>
        <begin position="1267"/>
        <end position="1540"/>
    </location>
</feature>
<feature type="transmembrane region" description="Helical" evidence="10">
    <location>
        <begin position="977"/>
        <end position="1002"/>
    </location>
</feature>
<dbReference type="CDD" id="cd18580">
    <property type="entry name" value="ABC_6TM_ABCC_D2"/>
    <property type="match status" value="1"/>
</dbReference>
<dbReference type="Gene3D" id="3.40.50.300">
    <property type="entry name" value="P-loop containing nucleotide triphosphate hydrolases"/>
    <property type="match status" value="2"/>
</dbReference>
<dbReference type="PROSITE" id="PS50893">
    <property type="entry name" value="ABC_TRANSPORTER_2"/>
    <property type="match status" value="2"/>
</dbReference>
<dbReference type="FunFam" id="3.40.50.300:FF:000997">
    <property type="entry name" value="Multidrug resistance-associated protein 1"/>
    <property type="match status" value="1"/>
</dbReference>
<dbReference type="PROSITE" id="PS50929">
    <property type="entry name" value="ABC_TM1F"/>
    <property type="match status" value="3"/>
</dbReference>
<evidence type="ECO:0000256" key="4">
    <source>
        <dbReference type="ARBA" id="ARBA00022692"/>
    </source>
</evidence>
<dbReference type="CDD" id="cd03250">
    <property type="entry name" value="ABCC_MRP_domain1"/>
    <property type="match status" value="1"/>
</dbReference>
<dbReference type="InterPro" id="IPR011527">
    <property type="entry name" value="ABC1_TM_dom"/>
</dbReference>
<feature type="transmembrane region" description="Helical" evidence="10">
    <location>
        <begin position="493"/>
        <end position="521"/>
    </location>
</feature>
<keyword evidence="7" id="KW-0067">ATP-binding</keyword>
<evidence type="ECO:0000256" key="10">
    <source>
        <dbReference type="SAM" id="Phobius"/>
    </source>
</evidence>
<feature type="transmembrane region" description="Helical" evidence="10">
    <location>
        <begin position="1022"/>
        <end position="1041"/>
    </location>
</feature>
<protein>
    <recommendedName>
        <fullName evidence="15">Metal resistance protein YCF1</fullName>
    </recommendedName>
</protein>
<dbReference type="PROSITE" id="PS00211">
    <property type="entry name" value="ABC_TRANSPORTER_1"/>
    <property type="match status" value="2"/>
</dbReference>
<dbReference type="FunFam" id="3.40.50.300:FF:004162">
    <property type="entry name" value="ATP binding cassette subfamily C member 5"/>
    <property type="match status" value="1"/>
</dbReference>
<keyword evidence="5" id="KW-0677">Repeat</keyword>
<keyword evidence="2" id="KW-0813">Transport</keyword>
<dbReference type="Pfam" id="PF00005">
    <property type="entry name" value="ABC_tran"/>
    <property type="match status" value="2"/>
</dbReference>
<evidence type="ECO:0000256" key="2">
    <source>
        <dbReference type="ARBA" id="ARBA00022448"/>
    </source>
</evidence>
<organism evidence="13 14">
    <name type="scientific">Smittium simulii</name>
    <dbReference type="NCBI Taxonomy" id="133385"/>
    <lineage>
        <taxon>Eukaryota</taxon>
        <taxon>Fungi</taxon>
        <taxon>Fungi incertae sedis</taxon>
        <taxon>Zoopagomycota</taxon>
        <taxon>Kickxellomycotina</taxon>
        <taxon>Harpellomycetes</taxon>
        <taxon>Harpellales</taxon>
        <taxon>Legeriomycetaceae</taxon>
        <taxon>Smittium</taxon>
    </lineage>
</organism>
<evidence type="ECO:0000256" key="7">
    <source>
        <dbReference type="ARBA" id="ARBA00022840"/>
    </source>
</evidence>
<dbReference type="InterPro" id="IPR003593">
    <property type="entry name" value="AAA+_ATPase"/>
</dbReference>
<comment type="caution">
    <text evidence="13">The sequence shown here is derived from an EMBL/GenBank/DDBJ whole genome shotgun (WGS) entry which is preliminary data.</text>
</comment>
<feature type="transmembrane region" description="Helical" evidence="10">
    <location>
        <begin position="74"/>
        <end position="98"/>
    </location>
</feature>
<feature type="transmembrane region" description="Helical" evidence="10">
    <location>
        <begin position="313"/>
        <end position="330"/>
    </location>
</feature>
<feature type="transmembrane region" description="Helical" evidence="10">
    <location>
        <begin position="34"/>
        <end position="54"/>
    </location>
</feature>
<evidence type="ECO:0000256" key="8">
    <source>
        <dbReference type="ARBA" id="ARBA00022989"/>
    </source>
</evidence>
<keyword evidence="8 10" id="KW-1133">Transmembrane helix</keyword>
<feature type="transmembrane region" description="Helical" evidence="10">
    <location>
        <begin position="533"/>
        <end position="559"/>
    </location>
</feature>
<dbReference type="FunFam" id="1.20.1560.10:FF:000020">
    <property type="entry name" value="ABC metal ion transporter"/>
    <property type="match status" value="1"/>
</dbReference>
<dbReference type="GO" id="GO:0000329">
    <property type="term" value="C:fungal-type vacuole membrane"/>
    <property type="evidence" value="ECO:0007669"/>
    <property type="project" value="UniProtKB-ARBA"/>
</dbReference>
<feature type="domain" description="ABC transporter" evidence="11">
    <location>
        <begin position="634"/>
        <end position="859"/>
    </location>
</feature>
<keyword evidence="14" id="KW-1185">Reference proteome</keyword>
<dbReference type="Gene3D" id="1.20.1560.10">
    <property type="entry name" value="ABC transporter type 1, transmembrane domain"/>
    <property type="match status" value="3"/>
</dbReference>
<feature type="transmembrane region" description="Helical" evidence="10">
    <location>
        <begin position="414"/>
        <end position="435"/>
    </location>
</feature>
<dbReference type="GO" id="GO:0016887">
    <property type="term" value="F:ATP hydrolysis activity"/>
    <property type="evidence" value="ECO:0007669"/>
    <property type="project" value="InterPro"/>
</dbReference>
<dbReference type="STRING" id="133385.A0A2T9YH68"/>
<accession>A0A2T9YH68</accession>
<dbReference type="SUPFAM" id="SSF52540">
    <property type="entry name" value="P-loop containing nucleoside triphosphate hydrolases"/>
    <property type="match status" value="2"/>
</dbReference>
<dbReference type="Proteomes" id="UP000245383">
    <property type="component" value="Unassembled WGS sequence"/>
</dbReference>
<dbReference type="CDD" id="cd03244">
    <property type="entry name" value="ABCC_MRP_domain2"/>
    <property type="match status" value="1"/>
</dbReference>
<dbReference type="PANTHER" id="PTHR24223:SF443">
    <property type="entry name" value="MULTIDRUG-RESISTANCE LIKE PROTEIN 1, ISOFORM I"/>
    <property type="match status" value="1"/>
</dbReference>
<dbReference type="InterPro" id="IPR036640">
    <property type="entry name" value="ABC1_TM_sf"/>
</dbReference>
<feature type="transmembrane region" description="Helical" evidence="10">
    <location>
        <begin position="391"/>
        <end position="408"/>
    </location>
</feature>
<name>A0A2T9YH68_9FUNG</name>
<feature type="domain" description="ABC transmembrane type-1" evidence="12">
    <location>
        <begin position="271"/>
        <end position="560"/>
    </location>
</feature>
<dbReference type="FunFam" id="3.40.50.300:FF:003492">
    <property type="entry name" value="AGAP012735-PA"/>
    <property type="match status" value="1"/>
</dbReference>
<keyword evidence="3" id="KW-0926">Vacuole</keyword>
<dbReference type="OrthoDB" id="6500128at2759"/>
<dbReference type="InterPro" id="IPR017871">
    <property type="entry name" value="ABC_transporter-like_CS"/>
</dbReference>
<feature type="transmembrane region" description="Helical" evidence="10">
    <location>
        <begin position="1189"/>
        <end position="1212"/>
    </location>
</feature>
<evidence type="ECO:0000259" key="12">
    <source>
        <dbReference type="PROSITE" id="PS50929"/>
    </source>
</evidence>
<dbReference type="EMBL" id="MBFR01000189">
    <property type="protein sequence ID" value="PVU91677.1"/>
    <property type="molecule type" value="Genomic_DNA"/>
</dbReference>
<dbReference type="SUPFAM" id="SSF90123">
    <property type="entry name" value="ABC transporter transmembrane region"/>
    <property type="match status" value="2"/>
</dbReference>
<proteinExistence type="predicted"/>
<evidence type="ECO:0000313" key="14">
    <source>
        <dbReference type="Proteomes" id="UP000245383"/>
    </source>
</evidence>
<keyword evidence="9 10" id="KW-0472">Membrane</keyword>
<evidence type="ECO:0008006" key="15">
    <source>
        <dbReference type="Google" id="ProtNLM"/>
    </source>
</evidence>
<comment type="subcellular location">
    <subcellularLocation>
        <location evidence="1">Vacuole membrane</location>
        <topology evidence="1">Multi-pass membrane protein</topology>
    </subcellularLocation>
</comment>
<dbReference type="InterPro" id="IPR003439">
    <property type="entry name" value="ABC_transporter-like_ATP-bd"/>
</dbReference>
<evidence type="ECO:0000259" key="11">
    <source>
        <dbReference type="PROSITE" id="PS50893"/>
    </source>
</evidence>
<dbReference type="CDD" id="cd18595">
    <property type="entry name" value="ABC_6TM_MRP1_2_3_6_D1_like"/>
    <property type="match status" value="1"/>
</dbReference>
<evidence type="ECO:0000256" key="5">
    <source>
        <dbReference type="ARBA" id="ARBA00022737"/>
    </source>
</evidence>
<reference evidence="13 14" key="1">
    <citation type="journal article" date="2018" name="MBio">
        <title>Comparative Genomics Reveals the Core Gene Toolbox for the Fungus-Insect Symbiosis.</title>
        <authorList>
            <person name="Wang Y."/>
            <person name="Stata M."/>
            <person name="Wang W."/>
            <person name="Stajich J.E."/>
            <person name="White M.M."/>
            <person name="Moncalvo J.M."/>
        </authorList>
    </citation>
    <scope>NUCLEOTIDE SEQUENCE [LARGE SCALE GENOMIC DNA]</scope>
    <source>
        <strain evidence="13 14">SWE-8-4</strain>
    </source>
</reference>
<keyword evidence="4 10" id="KW-0812">Transmembrane</keyword>
<dbReference type="InterPro" id="IPR044726">
    <property type="entry name" value="ABCC_6TM_D2"/>
</dbReference>
<evidence type="ECO:0000256" key="1">
    <source>
        <dbReference type="ARBA" id="ARBA00004128"/>
    </source>
</evidence>
<evidence type="ECO:0000256" key="3">
    <source>
        <dbReference type="ARBA" id="ARBA00022554"/>
    </source>
</evidence>
<feature type="transmembrane region" description="Helical" evidence="10">
    <location>
        <begin position="133"/>
        <end position="158"/>
    </location>
</feature>
<feature type="transmembrane region" description="Helical" evidence="10">
    <location>
        <begin position="1163"/>
        <end position="1183"/>
    </location>
</feature>
<feature type="domain" description="ABC transmembrane type-1" evidence="12">
    <location>
        <begin position="990"/>
        <end position="1109"/>
    </location>
</feature>
<dbReference type="PANTHER" id="PTHR24223">
    <property type="entry name" value="ATP-BINDING CASSETTE SUB-FAMILY C"/>
    <property type="match status" value="1"/>
</dbReference>
<gene>
    <name evidence="13" type="ORF">BB561_004277</name>
</gene>
<dbReference type="Pfam" id="PF00664">
    <property type="entry name" value="ABC_membrane"/>
    <property type="match status" value="2"/>
</dbReference>
<dbReference type="InterPro" id="IPR050173">
    <property type="entry name" value="ABC_transporter_C-like"/>
</dbReference>
<dbReference type="GO" id="GO:0005524">
    <property type="term" value="F:ATP binding"/>
    <property type="evidence" value="ECO:0007669"/>
    <property type="project" value="UniProtKB-KW"/>
</dbReference>
<evidence type="ECO:0000313" key="13">
    <source>
        <dbReference type="EMBL" id="PVU91677.1"/>
    </source>
</evidence>
<evidence type="ECO:0000256" key="9">
    <source>
        <dbReference type="ARBA" id="ARBA00023136"/>
    </source>
</evidence>
<dbReference type="GO" id="GO:0140359">
    <property type="term" value="F:ABC-type transporter activity"/>
    <property type="evidence" value="ECO:0007669"/>
    <property type="project" value="InterPro"/>
</dbReference>
<feature type="domain" description="ABC transmembrane type-1" evidence="12">
    <location>
        <begin position="1110"/>
        <end position="1220"/>
    </location>
</feature>
<dbReference type="InterPro" id="IPR027417">
    <property type="entry name" value="P-loop_NTPase"/>
</dbReference>
<keyword evidence="6" id="KW-0547">Nucleotide-binding</keyword>
<sequence length="1549" mass="174887">MFPLESFFIYCPYQDGWGPFAGPFLLDFSPCFEIVTFLFLSQILMFSYGTFALLKISTHFFKIVQFLTENYSFSIFNALTSIIILQLAATIQSMFCIVKIDMKTRTNSSFLQLYWSYSAIVSAIMLHTEWRLLGYSLIFTITYFLAFKLILYLSLALIEVYQDKSFIQYRFQHVYMAVNDHNPSQFPEFQSFAPEDAASFFSKITFSWLNPLLSLAFTPGGITEKNLLTLPKMCDTNLSFLKFSKYWSIEMETSRKSLFMALFKSFGGWYIISGIYKFIYDLLIFMNPILLKSLLTFVSSYVSERPIHPAVGFYYAFAILVVNVLQNILIHQSFNLTYKTGLAIRSALVTAIYTKSMVLSNKSRSLFNSGDVSNRMSIDTQRISDFLGHSHPLWSSPFQVIIALYLLYQTLGWSSYTGVAIMILVIPINTILASITQDLQEKQMKSKDGRAHFIEESLQGIKVLKLYAWETPFLERIRIVRNMLELEALRKIGLVYCFQTIIIIFVPFLVTFATFIVYYKFDNQSRGPLNSSLIFVSLTLFNMLQFPLILFPYSLTLFIEAKIGIFRIRDFLISEELEKNSVIKLKYDRKSAKDGAQNSKSQSLALQTNISNIEQDSSHQTNKSTLQNISLVVVENADLWWEYGSEFSVPTLKDISLRVKSNELLAVVGRVGSGKSSLLLSLTGELYKSRGCISTKGTIAYACQQTWIMNATLRENILFGKKYRPNFYQKVIFACGLTADLSVLENGDLTEIGEKGINLSGGQKARVGLARAVYSCADIYLLDDPLAAVDAHVGAHIFRYVLGPNGLLRNYARIFVTNAIPYLESCDSVVLMQDGYIVEQGDYDSLINENGLLTALVRDYGSKKQNISGVSTPTILHEGSNKVGSLGNLSAISDVNCTDSTTNTCQGIFDEYSENSFLKDDVEEILLNRRGSCSLFSNRSASINSETATKSPKLQGQLMTIESSKIGKVSSKIYMDYIRSCGVISFTVYIITLVLSEALIVISTAWLKFWAVSNEKGEDFTFYYLGIYLLLGLLFSLFAGIRAYTFMSVCTINSAKITHEKMLSSVFASPMQFFDTTPLGRIINRFSRDQAIIDEELPQSLNAVSKSPIYQHFQESFDGVTTIRSYLQTDRFIKKNQTNLNENQKPIYTHYALNRWIALRLDFMSSIMIFSIALISVSILVFYKDSKFIDSGVVGMTISYALIITQSLNWCIRMYCKVETDIISVERVEEYSNLTPELTNKTEYTRVVDTQDNSISDFSSWPKQGRVEFINYSTRYRENLDLVLKDINIEIKSGEKIGIIGRTGSGKSSFTLGLFRIIEPINGKILIDGLDITKISLYDLRSSICIIPQDPVLFSGTIRFNLFPFSSLNESGVSGQINIFNRDIDTADSTLGHSYSSDSQVRTENIPSDSALWNALELVNLKDFVNNLEGGLDAPLTRFGDNFSVGQKQLVCLARALIRRSKILVLDEATASIDPETDEIIQKTINTSFKESTVITIAHRLNTVFNSNRILVLSDGRVVEYDTPEALMKDETSALTSFAKQYGLTMSPQ</sequence>